<dbReference type="EMBL" id="CP002345">
    <property type="protein sequence ID" value="ADQ80401.1"/>
    <property type="molecule type" value="Genomic_DNA"/>
</dbReference>
<dbReference type="AlphaFoldDB" id="E4T6Q7"/>
<evidence type="ECO:0000313" key="4">
    <source>
        <dbReference type="EMBL" id="ADQ80401.1"/>
    </source>
</evidence>
<proteinExistence type="predicted"/>
<feature type="domain" description="NADPH-dependent FMN reductase-like" evidence="3">
    <location>
        <begin position="1"/>
        <end position="158"/>
    </location>
</feature>
<dbReference type="InterPro" id="IPR005025">
    <property type="entry name" value="FMN_Rdtase-like_dom"/>
</dbReference>
<dbReference type="PANTHER" id="PTHR43278:SF4">
    <property type="entry name" value="NAD(P)H-DEPENDENT FMN-CONTAINING OXIDOREDUCTASE YWQN-RELATED"/>
    <property type="match status" value="1"/>
</dbReference>
<reference evidence="4 5" key="2">
    <citation type="journal article" date="2011" name="Stand. Genomic Sci.">
        <title>Complete genome sequence of Paludibacter propionicigenes type strain (WB4).</title>
        <authorList>
            <person name="Gronow S."/>
            <person name="Munk C."/>
            <person name="Lapidus A."/>
            <person name="Nolan M."/>
            <person name="Lucas S."/>
            <person name="Hammon N."/>
            <person name="Deshpande S."/>
            <person name="Cheng J.F."/>
            <person name="Tapia R."/>
            <person name="Han C."/>
            <person name="Goodwin L."/>
            <person name="Pitluck S."/>
            <person name="Liolios K."/>
            <person name="Ivanova N."/>
            <person name="Mavromatis K."/>
            <person name="Mikhailova N."/>
            <person name="Pati A."/>
            <person name="Chen A."/>
            <person name="Palaniappan K."/>
            <person name="Land M."/>
            <person name="Hauser L."/>
            <person name="Chang Y.J."/>
            <person name="Jeffries C.D."/>
            <person name="Brambilla E."/>
            <person name="Rohde M."/>
            <person name="Goker M."/>
            <person name="Detter J.C."/>
            <person name="Woyke T."/>
            <person name="Bristow J."/>
            <person name="Eisen J.A."/>
            <person name="Markowitz V."/>
            <person name="Hugenholtz P."/>
            <person name="Kyrpides N.C."/>
            <person name="Klenk H.P."/>
        </authorList>
    </citation>
    <scope>NUCLEOTIDE SEQUENCE [LARGE SCALE GENOMIC DNA]</scope>
    <source>
        <strain evidence="5">DSM 17365 / JCM 13257 / WB4</strain>
    </source>
</reference>
<dbReference type="OrthoDB" id="9790975at2"/>
<dbReference type="SUPFAM" id="SSF52218">
    <property type="entry name" value="Flavoproteins"/>
    <property type="match status" value="1"/>
</dbReference>
<dbReference type="Gene3D" id="3.40.50.360">
    <property type="match status" value="1"/>
</dbReference>
<keyword evidence="1" id="KW-0285">Flavoprotein</keyword>
<keyword evidence="5" id="KW-1185">Reference proteome</keyword>
<evidence type="ECO:0000259" key="3">
    <source>
        <dbReference type="Pfam" id="PF03358"/>
    </source>
</evidence>
<organism evidence="4 5">
    <name type="scientific">Paludibacter propionicigenes (strain DSM 17365 / JCM 13257 / WB4)</name>
    <dbReference type="NCBI Taxonomy" id="694427"/>
    <lineage>
        <taxon>Bacteria</taxon>
        <taxon>Pseudomonadati</taxon>
        <taxon>Bacteroidota</taxon>
        <taxon>Bacteroidia</taxon>
        <taxon>Bacteroidales</taxon>
        <taxon>Paludibacteraceae</taxon>
        <taxon>Paludibacter</taxon>
    </lineage>
</organism>
<evidence type="ECO:0000313" key="5">
    <source>
        <dbReference type="Proteomes" id="UP000008718"/>
    </source>
</evidence>
<dbReference type="STRING" id="694427.Palpr_2265"/>
<protein>
    <submittedName>
        <fullName evidence="4">NADPH-dependent FMN reductase</fullName>
    </submittedName>
</protein>
<dbReference type="RefSeq" id="WP_013445770.1">
    <property type="nucleotide sequence ID" value="NC_014734.1"/>
</dbReference>
<dbReference type="PANTHER" id="PTHR43278">
    <property type="entry name" value="NAD(P)H-DEPENDENT FMN-CONTAINING OXIDOREDUCTASE YWQN-RELATED"/>
    <property type="match status" value="1"/>
</dbReference>
<dbReference type="InterPro" id="IPR051796">
    <property type="entry name" value="ISF_SsuE-like"/>
</dbReference>
<accession>E4T6Q7</accession>
<sequence length="215" mass="23473">MKVVAINGSPHKDGNTAQSLQIVGEKLKSNGIDFEVIHIGHKAIHGCIACGQCRVKRDGTCGIKNDVLNGHIPALRQAEGIILASPVYFSGIAGSMKSFLDRLFYVSLSNGNFFRHKVGAALVAVRRTGGSHTLDGLNHYLTYCEMQLATSNYWSVVHGLTPGEARYDGEGVNTLEVLGDNMAWQLKMREATRSTLPEPQVVQKVATHFVRQDLK</sequence>
<gene>
    <name evidence="4" type="ordered locus">Palpr_2265</name>
</gene>
<dbReference type="GO" id="GO:0016491">
    <property type="term" value="F:oxidoreductase activity"/>
    <property type="evidence" value="ECO:0007669"/>
    <property type="project" value="InterPro"/>
</dbReference>
<name>E4T6Q7_PALPW</name>
<keyword evidence="2" id="KW-0288">FMN</keyword>
<dbReference type="KEGG" id="ppn:Palpr_2265"/>
<dbReference type="InterPro" id="IPR029039">
    <property type="entry name" value="Flavoprotein-like_sf"/>
</dbReference>
<dbReference type="Pfam" id="PF03358">
    <property type="entry name" value="FMN_red"/>
    <property type="match status" value="1"/>
</dbReference>
<dbReference type="eggNOG" id="COG0655">
    <property type="taxonomic scope" value="Bacteria"/>
</dbReference>
<dbReference type="Proteomes" id="UP000008718">
    <property type="component" value="Chromosome"/>
</dbReference>
<evidence type="ECO:0000256" key="1">
    <source>
        <dbReference type="ARBA" id="ARBA00022630"/>
    </source>
</evidence>
<dbReference type="HOGENOM" id="CLU_050993_3_3_10"/>
<evidence type="ECO:0000256" key="2">
    <source>
        <dbReference type="ARBA" id="ARBA00022643"/>
    </source>
</evidence>
<reference key="1">
    <citation type="submission" date="2010-11" db="EMBL/GenBank/DDBJ databases">
        <title>The complete genome of Paludibacter propionicigenes DSM 17365.</title>
        <authorList>
            <consortium name="US DOE Joint Genome Institute (JGI-PGF)"/>
            <person name="Lucas S."/>
            <person name="Copeland A."/>
            <person name="Lapidus A."/>
            <person name="Bruce D."/>
            <person name="Goodwin L."/>
            <person name="Pitluck S."/>
            <person name="Kyrpides N."/>
            <person name="Mavromatis K."/>
            <person name="Ivanova N."/>
            <person name="Munk A.C."/>
            <person name="Brettin T."/>
            <person name="Detter J.C."/>
            <person name="Han C."/>
            <person name="Tapia R."/>
            <person name="Land M."/>
            <person name="Hauser L."/>
            <person name="Markowitz V."/>
            <person name="Cheng J.-F."/>
            <person name="Hugenholtz P."/>
            <person name="Woyke T."/>
            <person name="Wu D."/>
            <person name="Gronow S."/>
            <person name="Wellnitz S."/>
            <person name="Brambilla E."/>
            <person name="Klenk H.-P."/>
            <person name="Eisen J.A."/>
        </authorList>
    </citation>
    <scope>NUCLEOTIDE SEQUENCE</scope>
    <source>
        <strain>WB4</strain>
    </source>
</reference>